<dbReference type="EnsemblPlants" id="MELO3C006896.2.1">
    <property type="protein sequence ID" value="MELO3C006896.2.1"/>
    <property type="gene ID" value="MELO3C006896.2"/>
</dbReference>
<dbReference type="Gramene" id="MELO3C006896.2.1">
    <property type="protein sequence ID" value="MELO3C006896.2.1"/>
    <property type="gene ID" value="MELO3C006896.2"/>
</dbReference>
<organism evidence="2">
    <name type="scientific">Cucumis melo</name>
    <name type="common">Muskmelon</name>
    <dbReference type="NCBI Taxonomy" id="3656"/>
    <lineage>
        <taxon>Eukaryota</taxon>
        <taxon>Viridiplantae</taxon>
        <taxon>Streptophyta</taxon>
        <taxon>Embryophyta</taxon>
        <taxon>Tracheophyta</taxon>
        <taxon>Spermatophyta</taxon>
        <taxon>Magnoliopsida</taxon>
        <taxon>eudicotyledons</taxon>
        <taxon>Gunneridae</taxon>
        <taxon>Pentapetalae</taxon>
        <taxon>rosids</taxon>
        <taxon>fabids</taxon>
        <taxon>Cucurbitales</taxon>
        <taxon>Cucurbitaceae</taxon>
        <taxon>Benincaseae</taxon>
        <taxon>Cucumis</taxon>
    </lineage>
</organism>
<feature type="transmembrane region" description="Helical" evidence="1">
    <location>
        <begin position="168"/>
        <end position="188"/>
    </location>
</feature>
<sequence length="230" mass="24493">MDASKTPPVSVLTANAMQGSVNKSSIGSLRRGPCFFISALSSISTVPTCFSRTSSGGREDSGFGCCSYASSDFIFITFLGRMDKSTQRCSFSPEAGLVLILGGSTVLFVLCFTSGSSGHRDAANVVVLATCLSNSSHATERARRPVLTSSTGSAWSPASRFEARRGKFMSLIFLCLFRLSLFVAPFSIGHLCWMNLSVVDTISEISFFPSDCLRPFASVGIEQCALALIP</sequence>
<evidence type="ECO:0000256" key="1">
    <source>
        <dbReference type="SAM" id="Phobius"/>
    </source>
</evidence>
<feature type="transmembrane region" description="Helical" evidence="1">
    <location>
        <begin position="95"/>
        <end position="113"/>
    </location>
</feature>
<accession>A0A9I9CQ67</accession>
<keyword evidence="1" id="KW-1133">Transmembrane helix</keyword>
<evidence type="ECO:0000313" key="2">
    <source>
        <dbReference type="EnsemblPlants" id="MELO3C006896.2.1"/>
    </source>
</evidence>
<proteinExistence type="predicted"/>
<dbReference type="AlphaFoldDB" id="A0A9I9CQ67"/>
<reference evidence="2" key="1">
    <citation type="submission" date="2023-03" db="UniProtKB">
        <authorList>
            <consortium name="EnsemblPlants"/>
        </authorList>
    </citation>
    <scope>IDENTIFICATION</scope>
</reference>
<protein>
    <submittedName>
        <fullName evidence="2">Uncharacterized protein</fullName>
    </submittedName>
</protein>
<name>A0A9I9CQ67_CUCME</name>
<keyword evidence="1" id="KW-0472">Membrane</keyword>
<keyword evidence="1" id="KW-0812">Transmembrane</keyword>